<dbReference type="Proteomes" id="UP000245469">
    <property type="component" value="Unassembled WGS sequence"/>
</dbReference>
<evidence type="ECO:0008006" key="4">
    <source>
        <dbReference type="Google" id="ProtNLM"/>
    </source>
</evidence>
<protein>
    <recommendedName>
        <fullName evidence="4">PIN domain-containing protein</fullName>
    </recommendedName>
</protein>
<dbReference type="AlphaFoldDB" id="A0A316AAW1"/>
<dbReference type="EMBL" id="QGDQ01000005">
    <property type="protein sequence ID" value="PWJ54915.1"/>
    <property type="molecule type" value="Genomic_DNA"/>
</dbReference>
<evidence type="ECO:0000256" key="1">
    <source>
        <dbReference type="SAM" id="MobiDB-lite"/>
    </source>
</evidence>
<evidence type="ECO:0000313" key="2">
    <source>
        <dbReference type="EMBL" id="PWJ54915.1"/>
    </source>
</evidence>
<proteinExistence type="predicted"/>
<name>A0A316AAW1_9ACTN</name>
<gene>
    <name evidence="2" type="ORF">BXY45_105124</name>
</gene>
<feature type="region of interest" description="Disordered" evidence="1">
    <location>
        <begin position="1"/>
        <end position="21"/>
    </location>
</feature>
<organism evidence="2 3">
    <name type="scientific">Quadrisphaera granulorum</name>
    <dbReference type="NCBI Taxonomy" id="317664"/>
    <lineage>
        <taxon>Bacteria</taxon>
        <taxon>Bacillati</taxon>
        <taxon>Actinomycetota</taxon>
        <taxon>Actinomycetes</taxon>
        <taxon>Kineosporiales</taxon>
        <taxon>Kineosporiaceae</taxon>
        <taxon>Quadrisphaera</taxon>
    </lineage>
</organism>
<reference evidence="2 3" key="1">
    <citation type="submission" date="2018-03" db="EMBL/GenBank/DDBJ databases">
        <title>Genomic Encyclopedia of Archaeal and Bacterial Type Strains, Phase II (KMG-II): from individual species to whole genera.</title>
        <authorList>
            <person name="Goeker M."/>
        </authorList>
    </citation>
    <scope>NUCLEOTIDE SEQUENCE [LARGE SCALE GENOMIC DNA]</scope>
    <source>
        <strain evidence="2 3">DSM 44889</strain>
    </source>
</reference>
<comment type="caution">
    <text evidence="2">The sequence shown here is derived from an EMBL/GenBank/DDBJ whole genome shotgun (WGS) entry which is preliminary data.</text>
</comment>
<accession>A0A316AAW1</accession>
<sequence length="80" mass="8170">MIDDPVSSEGSLPQADGQDAPLPLGPIVVDASLIVGVLRSDAAAVARVADGVLERSVLTSVTCAEVVRVMYRLAALPPTS</sequence>
<keyword evidence="3" id="KW-1185">Reference proteome</keyword>
<dbReference type="RefSeq" id="WP_109773423.1">
    <property type="nucleotide sequence ID" value="NZ_QGDQ01000005.1"/>
</dbReference>
<evidence type="ECO:0000313" key="3">
    <source>
        <dbReference type="Proteomes" id="UP000245469"/>
    </source>
</evidence>